<protein>
    <recommendedName>
        <fullName evidence="4">tRNA pseudouridine synthase A</fullName>
        <ecNumber evidence="4">5.4.99.12</ecNumber>
    </recommendedName>
    <alternativeName>
        <fullName evidence="4">tRNA pseudouridine(38-40) synthase</fullName>
    </alternativeName>
    <alternativeName>
        <fullName evidence="4">tRNA pseudouridylate synthase I</fullName>
    </alternativeName>
    <alternativeName>
        <fullName evidence="4">tRNA-uridine isomerase I</fullName>
    </alternativeName>
</protein>
<evidence type="ECO:0000313" key="9">
    <source>
        <dbReference type="EMBL" id="QPJ63213.1"/>
    </source>
</evidence>
<feature type="domain" description="Pseudouridine synthase I TruA alpha/beta" evidence="8">
    <location>
        <begin position="143"/>
        <end position="245"/>
    </location>
</feature>
<dbReference type="GO" id="GO:0003723">
    <property type="term" value="F:RNA binding"/>
    <property type="evidence" value="ECO:0007669"/>
    <property type="project" value="InterPro"/>
</dbReference>
<dbReference type="InterPro" id="IPR020103">
    <property type="entry name" value="PsdUridine_synth_cat_dom_sf"/>
</dbReference>
<evidence type="ECO:0000256" key="7">
    <source>
        <dbReference type="RuleBase" id="RU003792"/>
    </source>
</evidence>
<dbReference type="EMBL" id="CP048685">
    <property type="protein sequence ID" value="QPJ63213.1"/>
    <property type="molecule type" value="Genomic_DNA"/>
</dbReference>
<dbReference type="Gene3D" id="3.30.70.660">
    <property type="entry name" value="Pseudouridine synthase I, catalytic domain, C-terminal subdomain"/>
    <property type="match status" value="1"/>
</dbReference>
<feature type="binding site" evidence="4 6">
    <location>
        <position position="110"/>
    </location>
    <ligand>
        <name>substrate</name>
    </ligand>
</feature>
<dbReference type="GO" id="GO:0031119">
    <property type="term" value="P:tRNA pseudouridine synthesis"/>
    <property type="evidence" value="ECO:0007669"/>
    <property type="project" value="UniProtKB-UniRule"/>
</dbReference>
<dbReference type="Gene3D" id="3.30.70.580">
    <property type="entry name" value="Pseudouridine synthase I, catalytic domain, N-terminal subdomain"/>
    <property type="match status" value="1"/>
</dbReference>
<evidence type="ECO:0000256" key="6">
    <source>
        <dbReference type="PIRSR" id="PIRSR001430-2"/>
    </source>
</evidence>
<dbReference type="PANTHER" id="PTHR11142">
    <property type="entry name" value="PSEUDOURIDYLATE SYNTHASE"/>
    <property type="match status" value="1"/>
</dbReference>
<organism evidence="9 10">
    <name type="scientific">Candidatus Nitronauta litoralis</name>
    <dbReference type="NCBI Taxonomy" id="2705533"/>
    <lineage>
        <taxon>Bacteria</taxon>
        <taxon>Pseudomonadati</taxon>
        <taxon>Nitrospinota/Tectimicrobiota group</taxon>
        <taxon>Nitrospinota</taxon>
        <taxon>Nitrospinia</taxon>
        <taxon>Nitrospinales</taxon>
        <taxon>Nitrospinaceae</taxon>
        <taxon>Candidatus Nitronauta</taxon>
    </lineage>
</organism>
<dbReference type="InterPro" id="IPR020095">
    <property type="entry name" value="PsdUridine_synth_TruA_C"/>
</dbReference>
<dbReference type="EC" id="5.4.99.12" evidence="4"/>
<accession>A0A7T0G1R6</accession>
<dbReference type="InterPro" id="IPR001406">
    <property type="entry name" value="PsdUridine_synth_TruA"/>
</dbReference>
<evidence type="ECO:0000256" key="2">
    <source>
        <dbReference type="ARBA" id="ARBA00022694"/>
    </source>
</evidence>
<comment type="catalytic activity">
    <reaction evidence="4 7">
        <text>uridine(38/39/40) in tRNA = pseudouridine(38/39/40) in tRNA</text>
        <dbReference type="Rhea" id="RHEA:22376"/>
        <dbReference type="Rhea" id="RHEA-COMP:10085"/>
        <dbReference type="Rhea" id="RHEA-COMP:10087"/>
        <dbReference type="ChEBI" id="CHEBI:65314"/>
        <dbReference type="ChEBI" id="CHEBI:65315"/>
        <dbReference type="EC" id="5.4.99.12"/>
    </reaction>
</comment>
<dbReference type="NCBIfam" id="TIGR00071">
    <property type="entry name" value="hisT_truA"/>
    <property type="match status" value="1"/>
</dbReference>
<dbReference type="SUPFAM" id="SSF55120">
    <property type="entry name" value="Pseudouridine synthase"/>
    <property type="match status" value="1"/>
</dbReference>
<feature type="active site" description="Nucleophile" evidence="4 5">
    <location>
        <position position="52"/>
    </location>
</feature>
<dbReference type="InterPro" id="IPR020094">
    <property type="entry name" value="TruA/RsuA/RluB/E/F_N"/>
</dbReference>
<evidence type="ECO:0000256" key="1">
    <source>
        <dbReference type="ARBA" id="ARBA00009375"/>
    </source>
</evidence>
<dbReference type="GO" id="GO:0160147">
    <property type="term" value="F:tRNA pseudouridine(38-40) synthase activity"/>
    <property type="evidence" value="ECO:0007669"/>
    <property type="project" value="UniProtKB-EC"/>
</dbReference>
<keyword evidence="2 4" id="KW-0819">tRNA processing</keyword>
<name>A0A7T0G1R6_9BACT</name>
<reference evidence="9 10" key="1">
    <citation type="submission" date="2020-02" db="EMBL/GenBank/DDBJ databases">
        <title>Genomic and physiological characterization of two novel Nitrospinaceae genera.</title>
        <authorList>
            <person name="Mueller A.J."/>
            <person name="Jung M.-Y."/>
            <person name="Strachan C.R."/>
            <person name="Herbold C.W."/>
            <person name="Kirkegaard R.H."/>
            <person name="Daims H."/>
        </authorList>
    </citation>
    <scope>NUCLEOTIDE SEQUENCE [LARGE SCALE GENOMIC DNA]</scope>
    <source>
        <strain evidence="9">EB</strain>
    </source>
</reference>
<dbReference type="PIRSF" id="PIRSF001430">
    <property type="entry name" value="tRNA_psdUrid_synth"/>
    <property type="match status" value="1"/>
</dbReference>
<dbReference type="CDD" id="cd02570">
    <property type="entry name" value="PseudoU_synth_EcTruA"/>
    <property type="match status" value="1"/>
</dbReference>
<dbReference type="PANTHER" id="PTHR11142:SF0">
    <property type="entry name" value="TRNA PSEUDOURIDINE SYNTHASE-LIKE 1"/>
    <property type="match status" value="1"/>
</dbReference>
<dbReference type="KEGG" id="nli:G3M70_15550"/>
<dbReference type="HAMAP" id="MF_00171">
    <property type="entry name" value="TruA"/>
    <property type="match status" value="1"/>
</dbReference>
<dbReference type="FunFam" id="3.30.70.580:FF:000001">
    <property type="entry name" value="tRNA pseudouridine synthase A"/>
    <property type="match status" value="1"/>
</dbReference>
<dbReference type="Proteomes" id="UP000594688">
    <property type="component" value="Chromosome"/>
</dbReference>
<dbReference type="Pfam" id="PF01416">
    <property type="entry name" value="PseudoU_synth_1"/>
    <property type="match status" value="2"/>
</dbReference>
<dbReference type="AlphaFoldDB" id="A0A7T0G1R6"/>
<dbReference type="InterPro" id="IPR020097">
    <property type="entry name" value="PsdUridine_synth_TruA_a/b_dom"/>
</dbReference>
<comment type="similarity">
    <text evidence="1 4 7">Belongs to the tRNA pseudouridine synthase TruA family.</text>
</comment>
<evidence type="ECO:0000256" key="3">
    <source>
        <dbReference type="ARBA" id="ARBA00023235"/>
    </source>
</evidence>
<evidence type="ECO:0000256" key="5">
    <source>
        <dbReference type="PIRSR" id="PIRSR001430-1"/>
    </source>
</evidence>
<comment type="caution">
    <text evidence="4">Lacks conserved residue(s) required for the propagation of feature annotation.</text>
</comment>
<comment type="function">
    <text evidence="4">Formation of pseudouridine at positions 38, 39 and 40 in the anticodon stem and loop of transfer RNAs.</text>
</comment>
<sequence length="251" mass="28253">MRKLKITIEYDGTNYQGWQCQPKAPTIQELLQRKLEVITKTRTTIYGSGRTDSGVHAKGQVAHFFTESTMTLREFLKALNSCLPPEVVILKVEEADSNFHSQKSAVCKLYRYSILNRDFPSALDCRFAHYIATPLDVDAMRTAAQVVVGCHDFTSFRGRGCTAKTAIRAIHECQIVTEGDYIRIDIQGDGFLRNMVRIIAGTLIQIGKGKMDVGEMQRILDAKNRNLAGPTAPSRGLCLEWVSYEPRNYQD</sequence>
<evidence type="ECO:0000256" key="4">
    <source>
        <dbReference type="HAMAP-Rule" id="MF_00171"/>
    </source>
</evidence>
<evidence type="ECO:0000259" key="8">
    <source>
        <dbReference type="Pfam" id="PF01416"/>
    </source>
</evidence>
<evidence type="ECO:0000313" key="10">
    <source>
        <dbReference type="Proteomes" id="UP000594688"/>
    </source>
</evidence>
<gene>
    <name evidence="4 9" type="primary">truA</name>
    <name evidence="9" type="ORF">G3M70_15550</name>
</gene>
<feature type="domain" description="Pseudouridine synthase I TruA alpha/beta" evidence="8">
    <location>
        <begin position="8"/>
        <end position="100"/>
    </location>
</feature>
<proteinExistence type="inferred from homology"/>
<keyword evidence="3 4" id="KW-0413">Isomerase</keyword>
<comment type="subunit">
    <text evidence="4">Homodimer.</text>
</comment>